<evidence type="ECO:0000313" key="4">
    <source>
        <dbReference type="EMBL" id="TDP32697.1"/>
    </source>
</evidence>
<evidence type="ECO:0008006" key="6">
    <source>
        <dbReference type="Google" id="ProtNLM"/>
    </source>
</evidence>
<proteinExistence type="predicted"/>
<name>A0A4R6P4Y8_9GAMM</name>
<keyword evidence="5" id="KW-1185">Reference proteome</keyword>
<dbReference type="CDD" id="cd06339">
    <property type="entry name" value="PBP1_YraM_LppC_lipoprotein-like"/>
    <property type="match status" value="1"/>
</dbReference>
<dbReference type="Gene3D" id="1.25.40.650">
    <property type="match status" value="1"/>
</dbReference>
<comment type="caution">
    <text evidence="4">The sequence shown here is derived from an EMBL/GenBank/DDBJ whole genome shotgun (WGS) entry which is preliminary data.</text>
</comment>
<sequence>MTAKLTTQIMRLALALLCVPLLTQCSSVERAEKSTPQQQQPATVEDSAQTTDRTAADWLQQAAAGDSNIDQLRALLNASEAFQQQQQWQHAAAILSQIETAQLTRQDNARFKLMQARWFAYQQQWQTAISELEPQIQYFQTRERRLQGLSILAKSHAALEQYWQASQAQIEAEQYNGNASPDQSRAAIWAYLRQARADELPATRPLANQLAGWWRLAKLFHQHASKPTLLAESLQQWQSSYPDHLAADMVATWLQQPWQDASHVVALLPLTGDYAKQGIAVRDGLLAAASKNDLSVSFIDTQTTPLAEQQSAIIEAGATHIVGPLLKSQVEQWKNQPLPGVYHLLLNETTVLPSSIIGAELIEFALAPEDEARQSARYLSRQSILTPLILAASSRGSERVVEAFQQQRELLNQQPAELGWYQSRDQMQAVVEQKLGIEASKQRIREVKIAAGKIIVDEQERSRADLDAVYLPGNLAQVRLLKPFIDVNLSPFAPPLTVYANSDVHQRANRFGDADLQGVVFTETPGLLNRNGDSESVAQWLNLRSDANLNEARLFAMGYDSIPLLNHLMALIRFPGVHYRGVSGTLQVPFGRVQRTLDWATFTRESVQAIE</sequence>
<keyword evidence="3" id="KW-0732">Signal</keyword>
<gene>
    <name evidence="4" type="ORF">DEU29_10842</name>
</gene>
<dbReference type="PANTHER" id="PTHR38038:SF1">
    <property type="entry name" value="PENICILLIN-BINDING PROTEIN ACTIVATOR LPOA"/>
    <property type="match status" value="1"/>
</dbReference>
<dbReference type="Proteomes" id="UP000295531">
    <property type="component" value="Unassembled WGS sequence"/>
</dbReference>
<protein>
    <recommendedName>
        <fullName evidence="6">Penicillin-binding protein activator LpoA</fullName>
    </recommendedName>
</protein>
<feature type="region of interest" description="Disordered" evidence="2">
    <location>
        <begin position="31"/>
        <end position="51"/>
    </location>
</feature>
<dbReference type="SUPFAM" id="SSF53822">
    <property type="entry name" value="Periplasmic binding protein-like I"/>
    <property type="match status" value="1"/>
</dbReference>
<evidence type="ECO:0000256" key="3">
    <source>
        <dbReference type="SAM" id="SignalP"/>
    </source>
</evidence>
<feature type="signal peptide" evidence="3">
    <location>
        <begin position="1"/>
        <end position="30"/>
    </location>
</feature>
<dbReference type="InterPro" id="IPR028082">
    <property type="entry name" value="Peripla_BP_I"/>
</dbReference>
<keyword evidence="1" id="KW-0472">Membrane</keyword>
<dbReference type="GO" id="GO:0030234">
    <property type="term" value="F:enzyme regulator activity"/>
    <property type="evidence" value="ECO:0007669"/>
    <property type="project" value="TreeGrafter"/>
</dbReference>
<dbReference type="Pfam" id="PF04348">
    <property type="entry name" value="LppC"/>
    <property type="match status" value="1"/>
</dbReference>
<feature type="chain" id="PRO_5020951883" description="Penicillin-binding protein activator LpoA" evidence="3">
    <location>
        <begin position="31"/>
        <end position="611"/>
    </location>
</feature>
<evidence type="ECO:0000313" key="5">
    <source>
        <dbReference type="Proteomes" id="UP000295531"/>
    </source>
</evidence>
<evidence type="ECO:0000256" key="1">
    <source>
        <dbReference type="ARBA" id="ARBA00023136"/>
    </source>
</evidence>
<dbReference type="EMBL" id="SNXI01000008">
    <property type="protein sequence ID" value="TDP32697.1"/>
    <property type="molecule type" value="Genomic_DNA"/>
</dbReference>
<dbReference type="PANTHER" id="PTHR38038">
    <property type="entry name" value="PENICILLIN-BINDING PROTEIN ACTIVATOR LPOA"/>
    <property type="match status" value="1"/>
</dbReference>
<dbReference type="AlphaFoldDB" id="A0A4R6P4Y8"/>
<dbReference type="InterPro" id="IPR007443">
    <property type="entry name" value="LpoA"/>
</dbReference>
<feature type="compositionally biased region" description="Polar residues" evidence="2">
    <location>
        <begin position="34"/>
        <end position="51"/>
    </location>
</feature>
<dbReference type="Gene3D" id="3.40.50.2300">
    <property type="match status" value="2"/>
</dbReference>
<dbReference type="GO" id="GO:0009252">
    <property type="term" value="P:peptidoglycan biosynthetic process"/>
    <property type="evidence" value="ECO:0007669"/>
    <property type="project" value="TreeGrafter"/>
</dbReference>
<dbReference type="RefSeq" id="WP_166635893.1">
    <property type="nucleotide sequence ID" value="NZ_SNXI01000008.1"/>
</dbReference>
<reference evidence="4 5" key="1">
    <citation type="submission" date="2019-03" db="EMBL/GenBank/DDBJ databases">
        <title>Freshwater and sediment microbial communities from various areas in North America, analyzing microbe dynamics in response to fracking.</title>
        <authorList>
            <person name="Lamendella R."/>
        </authorList>
    </citation>
    <scope>NUCLEOTIDE SEQUENCE [LARGE SCALE GENOMIC DNA]</scope>
    <source>
        <strain evidence="4 5">18_TX</strain>
    </source>
</reference>
<dbReference type="GO" id="GO:0031241">
    <property type="term" value="C:periplasmic side of cell outer membrane"/>
    <property type="evidence" value="ECO:0007669"/>
    <property type="project" value="TreeGrafter"/>
</dbReference>
<evidence type="ECO:0000256" key="2">
    <source>
        <dbReference type="SAM" id="MobiDB-lite"/>
    </source>
</evidence>
<accession>A0A4R6P4Y8</accession>
<organism evidence="4 5">
    <name type="scientific">Idiomarina aquatica</name>
    <dbReference type="NCBI Taxonomy" id="1327752"/>
    <lineage>
        <taxon>Bacteria</taxon>
        <taxon>Pseudomonadati</taxon>
        <taxon>Pseudomonadota</taxon>
        <taxon>Gammaproteobacteria</taxon>
        <taxon>Alteromonadales</taxon>
        <taxon>Idiomarinaceae</taxon>
        <taxon>Idiomarina</taxon>
    </lineage>
</organism>